<comment type="caution">
    <text evidence="2">The sequence shown here is derived from an EMBL/GenBank/DDBJ whole genome shotgun (WGS) entry which is preliminary data.</text>
</comment>
<evidence type="ECO:0000313" key="2">
    <source>
        <dbReference type="EMBL" id="KAA3520091.1"/>
    </source>
</evidence>
<proteinExistence type="predicted"/>
<organism evidence="2 3">
    <name type="scientific">Agrobacterium vitis</name>
    <name type="common">Rhizobium vitis</name>
    <dbReference type="NCBI Taxonomy" id="373"/>
    <lineage>
        <taxon>Bacteria</taxon>
        <taxon>Pseudomonadati</taxon>
        <taxon>Pseudomonadota</taxon>
        <taxon>Alphaproteobacteria</taxon>
        <taxon>Hyphomicrobiales</taxon>
        <taxon>Rhizobiaceae</taxon>
        <taxon>Rhizobium/Agrobacterium group</taxon>
        <taxon>Agrobacterium</taxon>
    </lineage>
</organism>
<dbReference type="Proteomes" id="UP000436911">
    <property type="component" value="Unassembled WGS sequence"/>
</dbReference>
<dbReference type="AlphaFoldDB" id="A0A368NS87"/>
<dbReference type="EMBL" id="QUSG01000031">
    <property type="protein sequence ID" value="KAA3520091.1"/>
    <property type="molecule type" value="Genomic_DNA"/>
</dbReference>
<gene>
    <name evidence="2" type="ORF">DXT89_25880</name>
</gene>
<evidence type="ECO:0000313" key="3">
    <source>
        <dbReference type="Proteomes" id="UP000436911"/>
    </source>
</evidence>
<protein>
    <submittedName>
        <fullName evidence="2">Uncharacterized protein</fullName>
    </submittedName>
</protein>
<feature type="transmembrane region" description="Helical" evidence="1">
    <location>
        <begin position="17"/>
        <end position="46"/>
    </location>
</feature>
<evidence type="ECO:0000256" key="1">
    <source>
        <dbReference type="SAM" id="Phobius"/>
    </source>
</evidence>
<sequence length="67" mass="7967">MLASIFYRFEHYEVLKYIYAVTVVLSFLFFLSGVVTCMMTAGYLVFKTMYNEKEMAVIRLLVWDECK</sequence>
<keyword evidence="1" id="KW-0472">Membrane</keyword>
<accession>A0A368NS87</accession>
<reference evidence="2 3" key="1">
    <citation type="submission" date="2018-08" db="EMBL/GenBank/DDBJ databases">
        <title>Genome sequencing of Agrobacterium vitis strain ICMP 10754.</title>
        <authorList>
            <person name="Visnovsky S.B."/>
            <person name="Pitman A.R."/>
        </authorList>
    </citation>
    <scope>NUCLEOTIDE SEQUENCE [LARGE SCALE GENOMIC DNA]</scope>
    <source>
        <strain evidence="2 3">ICMP 10754</strain>
    </source>
</reference>
<name>A0A368NS87_AGRVI</name>
<keyword evidence="1" id="KW-0812">Transmembrane</keyword>
<keyword evidence="1" id="KW-1133">Transmembrane helix</keyword>